<keyword evidence="10 15" id="KW-0798">TonB box</keyword>
<evidence type="ECO:0000256" key="1">
    <source>
        <dbReference type="ARBA" id="ARBA00004571"/>
    </source>
</evidence>
<dbReference type="STRING" id="1121097.GCA_000428125_00486"/>
<dbReference type="NCBIfam" id="TIGR01783">
    <property type="entry name" value="TonB-siderophor"/>
    <property type="match status" value="1"/>
</dbReference>
<dbReference type="GO" id="GO:0015344">
    <property type="term" value="F:siderophore uptake transmembrane transporter activity"/>
    <property type="evidence" value="ECO:0007669"/>
    <property type="project" value="TreeGrafter"/>
</dbReference>
<dbReference type="Gene3D" id="2.170.130.10">
    <property type="entry name" value="TonB-dependent receptor, plug domain"/>
    <property type="match status" value="1"/>
</dbReference>
<dbReference type="eggNOG" id="COG4773">
    <property type="taxonomic scope" value="Bacteria"/>
</dbReference>
<dbReference type="InterPro" id="IPR039426">
    <property type="entry name" value="TonB-dep_rcpt-like"/>
</dbReference>
<organism evidence="19 20">
    <name type="scientific">Bacteroides graminisolvens DSM 19988 = JCM 15093</name>
    <dbReference type="NCBI Taxonomy" id="1121097"/>
    <lineage>
        <taxon>Bacteria</taxon>
        <taxon>Pseudomonadati</taxon>
        <taxon>Bacteroidota</taxon>
        <taxon>Bacteroidia</taxon>
        <taxon>Bacteroidales</taxon>
        <taxon>Bacteroidaceae</taxon>
        <taxon>Bacteroides</taxon>
    </lineage>
</organism>
<evidence type="ECO:0000256" key="12">
    <source>
        <dbReference type="ARBA" id="ARBA00023170"/>
    </source>
</evidence>
<evidence type="ECO:0000256" key="13">
    <source>
        <dbReference type="ARBA" id="ARBA00023237"/>
    </source>
</evidence>
<dbReference type="Gene3D" id="2.40.170.20">
    <property type="entry name" value="TonB-dependent receptor, beta-barrel domain"/>
    <property type="match status" value="1"/>
</dbReference>
<evidence type="ECO:0000313" key="20">
    <source>
        <dbReference type="Proteomes" id="UP000027601"/>
    </source>
</evidence>
<evidence type="ECO:0000259" key="17">
    <source>
        <dbReference type="Pfam" id="PF00593"/>
    </source>
</evidence>
<dbReference type="InterPro" id="IPR010105">
    <property type="entry name" value="TonB_sidphr_rcpt"/>
</dbReference>
<protein>
    <submittedName>
        <fullName evidence="19">Ferrichrome-iron receptor</fullName>
    </submittedName>
</protein>
<evidence type="ECO:0000256" key="2">
    <source>
        <dbReference type="ARBA" id="ARBA00009810"/>
    </source>
</evidence>
<feature type="signal peptide" evidence="16">
    <location>
        <begin position="1"/>
        <end position="27"/>
    </location>
</feature>
<keyword evidence="11 14" id="KW-0472">Membrane</keyword>
<evidence type="ECO:0000256" key="3">
    <source>
        <dbReference type="ARBA" id="ARBA00022448"/>
    </source>
</evidence>
<keyword evidence="3 14" id="KW-0813">Transport</keyword>
<comment type="subcellular location">
    <subcellularLocation>
        <location evidence="1 14">Cell outer membrane</location>
        <topology evidence="1 14">Multi-pass membrane protein</topology>
    </subcellularLocation>
</comment>
<keyword evidence="5" id="KW-0410">Iron transport</keyword>
<evidence type="ECO:0000256" key="11">
    <source>
        <dbReference type="ARBA" id="ARBA00023136"/>
    </source>
</evidence>
<dbReference type="SUPFAM" id="SSF49464">
    <property type="entry name" value="Carboxypeptidase regulatory domain-like"/>
    <property type="match status" value="1"/>
</dbReference>
<dbReference type="InterPro" id="IPR036942">
    <property type="entry name" value="Beta-barrel_TonB_sf"/>
</dbReference>
<dbReference type="EMBL" id="BAJS01000001">
    <property type="protein sequence ID" value="GAK34970.1"/>
    <property type="molecule type" value="Genomic_DNA"/>
</dbReference>
<dbReference type="PROSITE" id="PS52016">
    <property type="entry name" value="TONB_DEPENDENT_REC_3"/>
    <property type="match status" value="1"/>
</dbReference>
<evidence type="ECO:0000256" key="7">
    <source>
        <dbReference type="ARBA" id="ARBA00022729"/>
    </source>
</evidence>
<dbReference type="InterPro" id="IPR037066">
    <property type="entry name" value="Plug_dom_sf"/>
</dbReference>
<dbReference type="Pfam" id="PF13715">
    <property type="entry name" value="CarbopepD_reg_2"/>
    <property type="match status" value="1"/>
</dbReference>
<feature type="domain" description="TonB-dependent receptor-like beta-barrel" evidence="17">
    <location>
        <begin position="327"/>
        <end position="754"/>
    </location>
</feature>
<evidence type="ECO:0000259" key="18">
    <source>
        <dbReference type="Pfam" id="PF07715"/>
    </source>
</evidence>
<dbReference type="Pfam" id="PF07715">
    <property type="entry name" value="Plug"/>
    <property type="match status" value="1"/>
</dbReference>
<evidence type="ECO:0000256" key="8">
    <source>
        <dbReference type="ARBA" id="ARBA00023004"/>
    </source>
</evidence>
<keyword evidence="13 14" id="KW-0998">Cell outer membrane</keyword>
<keyword evidence="20" id="KW-1185">Reference proteome</keyword>
<evidence type="ECO:0000256" key="4">
    <source>
        <dbReference type="ARBA" id="ARBA00022452"/>
    </source>
</evidence>
<dbReference type="SUPFAM" id="SSF56935">
    <property type="entry name" value="Porins"/>
    <property type="match status" value="1"/>
</dbReference>
<proteinExistence type="inferred from homology"/>
<dbReference type="GO" id="GO:0038023">
    <property type="term" value="F:signaling receptor activity"/>
    <property type="evidence" value="ECO:0007669"/>
    <property type="project" value="InterPro"/>
</dbReference>
<evidence type="ECO:0000256" key="6">
    <source>
        <dbReference type="ARBA" id="ARBA00022692"/>
    </source>
</evidence>
<dbReference type="Gene3D" id="2.60.40.1120">
    <property type="entry name" value="Carboxypeptidase-like, regulatory domain"/>
    <property type="match status" value="1"/>
</dbReference>
<keyword evidence="7 16" id="KW-0732">Signal</keyword>
<comment type="caution">
    <text evidence="19">The sequence shown here is derived from an EMBL/GenBank/DDBJ whole genome shotgun (WGS) entry which is preliminary data.</text>
</comment>
<evidence type="ECO:0000256" key="5">
    <source>
        <dbReference type="ARBA" id="ARBA00022496"/>
    </source>
</evidence>
<dbReference type="Proteomes" id="UP000027601">
    <property type="component" value="Unassembled WGS sequence"/>
</dbReference>
<keyword evidence="8" id="KW-0408">Iron</keyword>
<feature type="domain" description="TonB-dependent receptor plug" evidence="18">
    <location>
        <begin position="142"/>
        <end position="238"/>
    </location>
</feature>
<comment type="similarity">
    <text evidence="2 14 15">Belongs to the TonB-dependent receptor family.</text>
</comment>
<evidence type="ECO:0000313" key="19">
    <source>
        <dbReference type="EMBL" id="GAK34970.1"/>
    </source>
</evidence>
<evidence type="ECO:0000256" key="10">
    <source>
        <dbReference type="ARBA" id="ARBA00023077"/>
    </source>
</evidence>
<name>A0A069CXV2_9BACE</name>
<dbReference type="InterPro" id="IPR012910">
    <property type="entry name" value="Plug_dom"/>
</dbReference>
<dbReference type="GO" id="GO:0009279">
    <property type="term" value="C:cell outer membrane"/>
    <property type="evidence" value="ECO:0007669"/>
    <property type="project" value="UniProtKB-SubCell"/>
</dbReference>
<dbReference type="OrthoDB" id="9775095at2"/>
<dbReference type="InterPro" id="IPR008969">
    <property type="entry name" value="CarboxyPept-like_regulatory"/>
</dbReference>
<evidence type="ECO:0000256" key="14">
    <source>
        <dbReference type="PROSITE-ProRule" id="PRU01360"/>
    </source>
</evidence>
<dbReference type="PANTHER" id="PTHR32552">
    <property type="entry name" value="FERRICHROME IRON RECEPTOR-RELATED"/>
    <property type="match status" value="1"/>
</dbReference>
<dbReference type="RefSeq" id="WP_024995263.1">
    <property type="nucleotide sequence ID" value="NZ_ATZI01000001.1"/>
</dbReference>
<feature type="chain" id="PRO_5001659695" evidence="16">
    <location>
        <begin position="28"/>
        <end position="782"/>
    </location>
</feature>
<keyword evidence="12 19" id="KW-0675">Receptor</keyword>
<dbReference type="CDD" id="cd01347">
    <property type="entry name" value="ligand_gated_channel"/>
    <property type="match status" value="1"/>
</dbReference>
<dbReference type="GO" id="GO:0015891">
    <property type="term" value="P:siderophore transport"/>
    <property type="evidence" value="ECO:0007669"/>
    <property type="project" value="InterPro"/>
</dbReference>
<dbReference type="Pfam" id="PF00593">
    <property type="entry name" value="TonB_dep_Rec_b-barrel"/>
    <property type="match status" value="1"/>
</dbReference>
<sequence length="782" mass="86165">MKQKSGFAKRLWLLALITLCSATYMYAQTGKITGKVVSQDDGSPVDAVAVSIKGKSTGSYTNEKGEFSFNANPGNYIILFSYMGSKPIEKAVNLASNQTANLGTIRIDVSAQMLEEVVVDGMIKKFAQKKSDFVARMPIKNLENPQAYTVVPKELFTEQVAVDFQSALMSSPGVGNVSQGPGSGGIGLGIRMRGFSSLNGAGAIRNGMATNFVSLSDPANLESLEIIKGPSATLFGSTLISYGGLVNRVTKKAFAGKAGEAGLTTGAGGLGRLTFDYNTPLNDDKTFMVRLNTAIHREKSFQDYGINRSIMIAPTFTYIVNDKLTVDVDFEYFQTERTATYVRVGSAAGITNIDQLNWDFKKSYTSNELLCESKVFNVFGKATYKLSDSWTSQTQYSYANTENNANYLFLTVNKKDTITPSIMNIPSTFTTNQVQQNFIGDFKIGNIRNRLLLGVDYTQLVNTNDRATVAYSNIPVSGTFAINIYKYQQSLASAKRAQALRSERTVSAYASDVVNLSDRFTFMASLRVDRFHDVANDYTQTTLSPKMGLVYQLLKDKVSVFGNFMDGFQNVAPALSEDNPDKPTSFKPEHANQWEGGLKVELFDGKLNGTLSYYDINVKDRVRTVAGTDGVTYSIQDGTQRSKGFEADLIANPIKGMHIILGYGYNDSKYTKGDPSIVGKHPYAIPHHIANFWVSHKFQHGVINGFGLGLGGNYSSDHFLDSDNKITVPGYFKLDATAFYEQTKYRISLKLNNLTDKEYWTSSFNATPQATRQFIANVTYRF</sequence>
<dbReference type="PANTHER" id="PTHR32552:SF68">
    <property type="entry name" value="FERRICHROME OUTER MEMBRANE TRANSPORTER_PHAGE RECEPTOR"/>
    <property type="match status" value="1"/>
</dbReference>
<evidence type="ECO:0000256" key="15">
    <source>
        <dbReference type="RuleBase" id="RU003357"/>
    </source>
</evidence>
<gene>
    <name evidence="19" type="ORF">JCM15093_43</name>
</gene>
<keyword evidence="6 14" id="KW-0812">Transmembrane</keyword>
<evidence type="ECO:0000256" key="16">
    <source>
        <dbReference type="SAM" id="SignalP"/>
    </source>
</evidence>
<reference evidence="19 20" key="1">
    <citation type="journal article" date="2015" name="Microbes Environ.">
        <title>Distribution and evolution of nitrogen fixation genes in the phylum bacteroidetes.</title>
        <authorList>
            <person name="Inoue J."/>
            <person name="Oshima K."/>
            <person name="Suda W."/>
            <person name="Sakamoto M."/>
            <person name="Iino T."/>
            <person name="Noda S."/>
            <person name="Hongoh Y."/>
            <person name="Hattori M."/>
            <person name="Ohkuma M."/>
        </authorList>
    </citation>
    <scope>NUCLEOTIDE SEQUENCE [LARGE SCALE GENOMIC DNA]</scope>
    <source>
        <strain evidence="19 20">JCM 15093</strain>
    </source>
</reference>
<dbReference type="AlphaFoldDB" id="A0A069CXV2"/>
<keyword evidence="4 14" id="KW-1134">Transmembrane beta strand</keyword>
<accession>A0A069CXV2</accession>
<keyword evidence="9" id="KW-0406">Ion transport</keyword>
<evidence type="ECO:0000256" key="9">
    <source>
        <dbReference type="ARBA" id="ARBA00023065"/>
    </source>
</evidence>
<dbReference type="InterPro" id="IPR000531">
    <property type="entry name" value="Beta-barrel_TonB"/>
</dbReference>